<evidence type="ECO:0000256" key="4">
    <source>
        <dbReference type="ARBA" id="ARBA00022695"/>
    </source>
</evidence>
<dbReference type="GO" id="GO:0019134">
    <property type="term" value="F:glucosamine-1-phosphate N-acetyltransferase activity"/>
    <property type="evidence" value="ECO:0007669"/>
    <property type="project" value="UniProtKB-EC"/>
</dbReference>
<dbReference type="CDD" id="cd04181">
    <property type="entry name" value="NTP_transferase"/>
    <property type="match status" value="1"/>
</dbReference>
<dbReference type="RefSeq" id="WP_012021546.1">
    <property type="nucleotide sequence ID" value="NZ_AP019770.1"/>
</dbReference>
<keyword evidence="6" id="KW-0012">Acyltransferase</keyword>
<reference evidence="18 19" key="2">
    <citation type="journal article" date="2015" name="Genome Announc.">
        <title>Complete Genome Sequences of Evolved Arsenate-Resistant Metallosphaera sedula Strains.</title>
        <authorList>
            <person name="Ai C."/>
            <person name="McCarthy S."/>
            <person name="Schackwitz W."/>
            <person name="Martin J."/>
            <person name="Lipzen A."/>
            <person name="Blum P."/>
        </authorList>
    </citation>
    <scope>NUCLEOTIDE SEQUENCE [LARGE SCALE GENOMIC DNA]</scope>
    <source>
        <strain evidence="13 19">ARS120-1</strain>
        <strain evidence="14 18">ARS120-2</strain>
        <strain evidence="11 21">ARS50-1</strain>
        <strain evidence="12 20">ARS50-2</strain>
    </source>
</reference>
<evidence type="ECO:0000256" key="7">
    <source>
        <dbReference type="ARBA" id="ARBA00048247"/>
    </source>
</evidence>
<evidence type="ECO:0000256" key="5">
    <source>
        <dbReference type="ARBA" id="ARBA00023268"/>
    </source>
</evidence>
<name>A0A088E6V8_9CREN</name>
<evidence type="ECO:0000313" key="11">
    <source>
        <dbReference type="EMBL" id="AKV74600.1"/>
    </source>
</evidence>
<evidence type="ECO:0000313" key="20">
    <source>
        <dbReference type="Proteomes" id="UP000062475"/>
    </source>
</evidence>
<dbReference type="PANTHER" id="PTHR43584">
    <property type="entry name" value="NUCLEOTIDYL TRANSFERASE"/>
    <property type="match status" value="1"/>
</dbReference>
<sequence>MKALILAAGKGEGLSPYSDKVQKETIRIVGKPVIQYVIEGLASVGVTEFVIVVNEKEEQVLQAVKDLNVRIETVRQRSPGISGAVQDGMEYMDDMFVLAFGDIVTPKDFYRELITTYHRSGSPVFSTVPVSTGLDTYGLVKVDQGLRVVREGSTLALAGAYVIPKKPFNDFLQYLDEVARDADYFVWTGSWVDIGYPEDLIQAVEELLKSESSRISNKASIASTAVIGKSVIVEDGATIEDFAIIKGPAYIGRNAYVGSFSLVRDFSSIEESAIIGAYSEIAHSLLGPYSVVGSKSYITHSIIGDRTRVGASVITASYPATVKRQVSGKFGALISPDESIPHGVVIGPSYRK</sequence>
<dbReference type="AlphaFoldDB" id="A0A088E6V8"/>
<dbReference type="OMA" id="GEGQWIF"/>
<dbReference type="Proteomes" id="UP000062398">
    <property type="component" value="Chromosome"/>
</dbReference>
<dbReference type="InterPro" id="IPR050065">
    <property type="entry name" value="GlmU-like"/>
</dbReference>
<evidence type="ECO:0000313" key="10">
    <source>
        <dbReference type="EMBL" id="AIM27743.1"/>
    </source>
</evidence>
<dbReference type="PANTHER" id="PTHR43584:SF8">
    <property type="entry name" value="N-ACETYLMURAMATE ALPHA-1-PHOSPHATE URIDYLYLTRANSFERASE"/>
    <property type="match status" value="1"/>
</dbReference>
<dbReference type="Gene3D" id="2.160.10.10">
    <property type="entry name" value="Hexapeptide repeat proteins"/>
    <property type="match status" value="1"/>
</dbReference>
<reference evidence="15 17" key="3">
    <citation type="submission" date="2015-07" db="EMBL/GenBank/DDBJ databases">
        <title>Physiological, transcriptional responses and genome re-sequencing of acid resistant extremely thermoacidophilic Metallosphaera sedula SARC-M1.</title>
        <authorList>
            <person name="Ai C."/>
            <person name="McCarthy S."/>
            <person name="Eckrich V."/>
            <person name="Rudrappa D."/>
            <person name="Qiu G."/>
            <person name="Blum P."/>
        </authorList>
    </citation>
    <scope>NUCLEOTIDE SEQUENCE [LARGE SCALE GENOMIC DNA]</scope>
    <source>
        <strain evidence="15 17">SARC-M1</strain>
    </source>
</reference>
<organism evidence="10 16">
    <name type="scientific">Metallosphaera sedula</name>
    <dbReference type="NCBI Taxonomy" id="43687"/>
    <lineage>
        <taxon>Archaea</taxon>
        <taxon>Thermoproteota</taxon>
        <taxon>Thermoprotei</taxon>
        <taxon>Sulfolobales</taxon>
        <taxon>Sulfolobaceae</taxon>
        <taxon>Metallosphaera</taxon>
    </lineage>
</organism>
<comment type="catalytic activity">
    <reaction evidence="8">
        <text>N-acetyl-alpha-D-glucosamine 1-phosphate + UTP + H(+) = UDP-N-acetyl-alpha-D-glucosamine + diphosphate</text>
        <dbReference type="Rhea" id="RHEA:13509"/>
        <dbReference type="ChEBI" id="CHEBI:15378"/>
        <dbReference type="ChEBI" id="CHEBI:33019"/>
        <dbReference type="ChEBI" id="CHEBI:46398"/>
        <dbReference type="ChEBI" id="CHEBI:57705"/>
        <dbReference type="ChEBI" id="CHEBI:57776"/>
        <dbReference type="EC" id="2.7.7.23"/>
    </reaction>
</comment>
<proteinExistence type="predicted"/>
<dbReference type="Proteomes" id="UP000029084">
    <property type="component" value="Chromosome"/>
</dbReference>
<protein>
    <submittedName>
        <fullName evidence="10">Nucleotidyl transferase</fullName>
    </submittedName>
    <submittedName>
        <fullName evidence="11">Nucleotidyltransferase</fullName>
    </submittedName>
</protein>
<evidence type="ECO:0000313" key="12">
    <source>
        <dbReference type="EMBL" id="AKV76838.1"/>
    </source>
</evidence>
<dbReference type="InterPro" id="IPR011004">
    <property type="entry name" value="Trimer_LpxA-like_sf"/>
</dbReference>
<dbReference type="SUPFAM" id="SSF53448">
    <property type="entry name" value="Nucleotide-diphospho-sugar transferases"/>
    <property type="match status" value="1"/>
</dbReference>
<evidence type="ECO:0000313" key="14">
    <source>
        <dbReference type="EMBL" id="AKV81334.1"/>
    </source>
</evidence>
<dbReference type="EMBL" id="CP012174">
    <property type="protein sequence ID" value="AKV79089.1"/>
    <property type="molecule type" value="Genomic_DNA"/>
</dbReference>
<dbReference type="GeneID" id="91756110"/>
<dbReference type="Proteomes" id="UP000062475">
    <property type="component" value="Chromosome"/>
</dbReference>
<keyword evidence="5" id="KW-0511">Multifunctional enzyme</keyword>
<dbReference type="InterPro" id="IPR005835">
    <property type="entry name" value="NTP_transferase_dom"/>
</dbReference>
<dbReference type="EMBL" id="CP012175">
    <property type="protein sequence ID" value="AKV81334.1"/>
    <property type="molecule type" value="Genomic_DNA"/>
</dbReference>
<dbReference type="OrthoDB" id="15372at2157"/>
<evidence type="ECO:0000256" key="1">
    <source>
        <dbReference type="ARBA" id="ARBA00005166"/>
    </source>
</evidence>
<dbReference type="EMBL" id="CP012173">
    <property type="protein sequence ID" value="AKV76838.1"/>
    <property type="molecule type" value="Genomic_DNA"/>
</dbReference>
<feature type="domain" description="Nucleotidyl transferase" evidence="9">
    <location>
        <begin position="2"/>
        <end position="181"/>
    </location>
</feature>
<keyword evidence="3 10" id="KW-0808">Transferase</keyword>
<evidence type="ECO:0000313" key="16">
    <source>
        <dbReference type="Proteomes" id="UP000029084"/>
    </source>
</evidence>
<dbReference type="Pfam" id="PF00483">
    <property type="entry name" value="NTP_transferase"/>
    <property type="match status" value="1"/>
</dbReference>
<evidence type="ECO:0000313" key="19">
    <source>
        <dbReference type="Proteomes" id="UP000062398"/>
    </source>
</evidence>
<evidence type="ECO:0000313" key="21">
    <source>
        <dbReference type="Proteomes" id="UP000068832"/>
    </source>
</evidence>
<dbReference type="PATRIC" id="fig|43687.5.peg.1736"/>
<comment type="catalytic activity">
    <reaction evidence="7">
        <text>alpha-D-glucosamine 1-phosphate + acetyl-CoA = N-acetyl-alpha-D-glucosamine 1-phosphate + CoA + H(+)</text>
        <dbReference type="Rhea" id="RHEA:13725"/>
        <dbReference type="ChEBI" id="CHEBI:15378"/>
        <dbReference type="ChEBI" id="CHEBI:57287"/>
        <dbReference type="ChEBI" id="CHEBI:57288"/>
        <dbReference type="ChEBI" id="CHEBI:57776"/>
        <dbReference type="ChEBI" id="CHEBI:58516"/>
        <dbReference type="EC" id="2.3.1.157"/>
    </reaction>
</comment>
<dbReference type="Proteomes" id="UP000056255">
    <property type="component" value="Chromosome"/>
</dbReference>
<dbReference type="Gene3D" id="3.90.550.10">
    <property type="entry name" value="Spore Coat Polysaccharide Biosynthesis Protein SpsA, Chain A"/>
    <property type="match status" value="1"/>
</dbReference>
<gene>
    <name evidence="10" type="ORF">HA72_1604</name>
    <name evidence="11" type="ORF">MsedA_1631</name>
    <name evidence="12" type="ORF">MsedB_1633</name>
    <name evidence="13" type="ORF">MsedC_1631</name>
    <name evidence="14" type="ORF">MsedD_1632</name>
    <name evidence="15" type="ORF">MsedE_1635</name>
</gene>
<evidence type="ECO:0000313" key="17">
    <source>
        <dbReference type="Proteomes" id="UP000056255"/>
    </source>
</evidence>
<evidence type="ECO:0000256" key="3">
    <source>
        <dbReference type="ARBA" id="ARBA00022679"/>
    </source>
</evidence>
<evidence type="ECO:0000313" key="13">
    <source>
        <dbReference type="EMBL" id="AKV79089.1"/>
    </source>
</evidence>
<dbReference type="Proteomes" id="UP000061362">
    <property type="component" value="Chromosome"/>
</dbReference>
<reference evidence="10 16" key="1">
    <citation type="journal article" date="2014" name="J. Bacteriol.">
        <title>Role of an Archaeal PitA Transporter in the Copper and Arsenic Resistance of Metallosphaera sedula, an Extreme Thermoacidophile.</title>
        <authorList>
            <person name="McCarthy S."/>
            <person name="Ai C."/>
            <person name="Wheaton G."/>
            <person name="Tevatia R."/>
            <person name="Eckrich V."/>
            <person name="Kelly R."/>
            <person name="Blum P."/>
        </authorList>
    </citation>
    <scope>NUCLEOTIDE SEQUENCE [LARGE SCALE GENOMIC DNA]</scope>
    <source>
        <strain evidence="10 16">CuR1</strain>
    </source>
</reference>
<keyword evidence="4" id="KW-0548">Nucleotidyltransferase</keyword>
<dbReference type="InterPro" id="IPR029044">
    <property type="entry name" value="Nucleotide-diphossugar_trans"/>
</dbReference>
<evidence type="ECO:0000256" key="2">
    <source>
        <dbReference type="ARBA" id="ARBA00005208"/>
    </source>
</evidence>
<accession>A0A088E6V8</accession>
<evidence type="ECO:0000313" key="15">
    <source>
        <dbReference type="EMBL" id="AKV83568.1"/>
    </source>
</evidence>
<dbReference type="EMBL" id="CP012172">
    <property type="protein sequence ID" value="AKV74600.1"/>
    <property type="molecule type" value="Genomic_DNA"/>
</dbReference>
<evidence type="ECO:0000256" key="6">
    <source>
        <dbReference type="ARBA" id="ARBA00023315"/>
    </source>
</evidence>
<evidence type="ECO:0000256" key="8">
    <source>
        <dbReference type="ARBA" id="ARBA00048493"/>
    </source>
</evidence>
<dbReference type="SUPFAM" id="SSF51161">
    <property type="entry name" value="Trimeric LpxA-like enzymes"/>
    <property type="match status" value="1"/>
</dbReference>
<dbReference type="GO" id="GO:0003977">
    <property type="term" value="F:UDP-N-acetylglucosamine diphosphorylase activity"/>
    <property type="evidence" value="ECO:0007669"/>
    <property type="project" value="UniProtKB-EC"/>
</dbReference>
<comment type="pathway">
    <text evidence="2">Nucleotide-sugar biosynthesis; UDP-N-acetyl-alpha-D-glucosamine biosynthesis; UDP-N-acetyl-alpha-D-glucosamine from N-acetyl-alpha-D-glucosamine 1-phosphate: step 1/1.</text>
</comment>
<dbReference type="Proteomes" id="UP000068832">
    <property type="component" value="Chromosome"/>
</dbReference>
<dbReference type="EMBL" id="CP012176">
    <property type="protein sequence ID" value="AKV83568.1"/>
    <property type="molecule type" value="Genomic_DNA"/>
</dbReference>
<evidence type="ECO:0000313" key="18">
    <source>
        <dbReference type="Proteomes" id="UP000061362"/>
    </source>
</evidence>
<evidence type="ECO:0000259" key="9">
    <source>
        <dbReference type="Pfam" id="PF00483"/>
    </source>
</evidence>
<comment type="pathway">
    <text evidence="1">Nucleotide-sugar biosynthesis; UDP-N-acetyl-alpha-D-glucosamine biosynthesis; N-acetyl-alpha-D-glucosamine 1-phosphate from alpha-D-glucosamine 6-phosphate (route II): step 2/2.</text>
</comment>
<dbReference type="EMBL" id="CP008822">
    <property type="protein sequence ID" value="AIM27743.1"/>
    <property type="molecule type" value="Genomic_DNA"/>
</dbReference>